<organism evidence="2 3">
    <name type="scientific">Methanocella arvoryzae (strain DSM 22066 / NBRC 105507 / MRE50)</name>
    <dbReference type="NCBI Taxonomy" id="351160"/>
    <lineage>
        <taxon>Archaea</taxon>
        <taxon>Methanobacteriati</taxon>
        <taxon>Methanobacteriota</taxon>
        <taxon>Stenosarchaea group</taxon>
        <taxon>Methanomicrobia</taxon>
        <taxon>Methanocellales</taxon>
        <taxon>Methanocellaceae</taxon>
        <taxon>Methanocella</taxon>
    </lineage>
</organism>
<dbReference type="STRING" id="351160.LRC444"/>
<dbReference type="eggNOG" id="arCOG02293">
    <property type="taxonomic scope" value="Archaea"/>
</dbReference>
<dbReference type="GO" id="GO:0050308">
    <property type="term" value="F:sugar-phosphatase activity"/>
    <property type="evidence" value="ECO:0007669"/>
    <property type="project" value="TreeGrafter"/>
</dbReference>
<dbReference type="Gene3D" id="1.10.150.240">
    <property type="entry name" value="Putative phosphatase, domain 2"/>
    <property type="match status" value="1"/>
</dbReference>
<dbReference type="OrthoDB" id="31229at2157"/>
<accession>Q0W893</accession>
<dbReference type="GO" id="GO:0008801">
    <property type="term" value="F:beta-phosphoglucomutase activity"/>
    <property type="evidence" value="ECO:0007669"/>
    <property type="project" value="UniProtKB-EC"/>
</dbReference>
<protein>
    <submittedName>
        <fullName evidence="2">Beta-phosphoglucomutase</fullName>
        <ecNumber evidence="2">5.4.2.6</ecNumber>
    </submittedName>
</protein>
<evidence type="ECO:0000313" key="3">
    <source>
        <dbReference type="Proteomes" id="UP000000663"/>
    </source>
</evidence>
<dbReference type="InterPro" id="IPR051806">
    <property type="entry name" value="HAD-like_SPP"/>
</dbReference>
<dbReference type="Pfam" id="PF13419">
    <property type="entry name" value="HAD_2"/>
    <property type="match status" value="1"/>
</dbReference>
<keyword evidence="2" id="KW-0413">Isomerase</keyword>
<sequence length="238" mass="26456">MARTCRIDTDRYKAVLFDLDGVITDTMSLHYEAYRRAFEKYGIAVSQLDIYLLEGMPSMDVGREIVRLKGSNLQEEQIRKLVEEKREIYRSLTVEHALPYPAVPETLRMLREQGIKLALITGSNLVSVRKTLSKAGLENAFDTIVTGDDTPRGKPFPEPYLKGMEKLGVPGENCVVVENAPLGIKSAKAAGAGYVIAVTTTLPPEYLKEADDIMQSFAEIEDCLARRLAASKENAQDQ</sequence>
<dbReference type="PRINTS" id="PR00413">
    <property type="entry name" value="HADHALOGNASE"/>
</dbReference>
<dbReference type="EC" id="5.4.2.6" evidence="2"/>
<gene>
    <name evidence="2" type="primary">pgmB-1</name>
    <name evidence="2" type="ORF">LRC444</name>
</gene>
<dbReference type="InterPro" id="IPR006439">
    <property type="entry name" value="HAD-SF_hydro_IA"/>
</dbReference>
<dbReference type="EMBL" id="AM114193">
    <property type="protein sequence ID" value="CAJ35400.1"/>
    <property type="molecule type" value="Genomic_DNA"/>
</dbReference>
<dbReference type="RefSeq" id="WP_012037092.1">
    <property type="nucleotide sequence ID" value="NC_009464.1"/>
</dbReference>
<dbReference type="SUPFAM" id="SSF56784">
    <property type="entry name" value="HAD-like"/>
    <property type="match status" value="1"/>
</dbReference>
<dbReference type="KEGG" id="rci:LRC444"/>
<dbReference type="SFLD" id="SFLDG01129">
    <property type="entry name" value="C1.5:_HAD__Beta-PGM__Phosphata"/>
    <property type="match status" value="1"/>
</dbReference>
<dbReference type="NCBIfam" id="TIGR01509">
    <property type="entry name" value="HAD-SF-IA-v3"/>
    <property type="match status" value="1"/>
</dbReference>
<dbReference type="InterPro" id="IPR023214">
    <property type="entry name" value="HAD_sf"/>
</dbReference>
<dbReference type="Gene3D" id="3.40.50.1000">
    <property type="entry name" value="HAD superfamily/HAD-like"/>
    <property type="match status" value="1"/>
</dbReference>
<dbReference type="InterPro" id="IPR023198">
    <property type="entry name" value="PGP-like_dom2"/>
</dbReference>
<dbReference type="InterPro" id="IPR041492">
    <property type="entry name" value="HAD_2"/>
</dbReference>
<dbReference type="GeneID" id="5145817"/>
<comment type="similarity">
    <text evidence="1">Belongs to the HAD-like hydrolase superfamily.</text>
</comment>
<reference evidence="2 3" key="1">
    <citation type="journal article" date="2006" name="Science">
        <title>Genome of rice cluster I archaea -- the key methane producers in the rice rhizosphere.</title>
        <authorList>
            <person name="Erkel C."/>
            <person name="Kube M."/>
            <person name="Reinhardt R."/>
            <person name="Liesack W."/>
        </authorList>
    </citation>
    <scope>NUCLEOTIDE SEQUENCE [LARGE SCALE GENOMIC DNA]</scope>
    <source>
        <strain evidence="3">DSM 22066 / NBRC 105507 / MRE50</strain>
    </source>
</reference>
<dbReference type="SFLD" id="SFLDG01135">
    <property type="entry name" value="C1.5.6:_HAD__Beta-PGM__Phospha"/>
    <property type="match status" value="1"/>
</dbReference>
<evidence type="ECO:0000256" key="1">
    <source>
        <dbReference type="ARBA" id="ARBA00007958"/>
    </source>
</evidence>
<name>Q0W893_METAR</name>
<dbReference type="CDD" id="cd07505">
    <property type="entry name" value="HAD_BPGM-like"/>
    <property type="match status" value="1"/>
</dbReference>
<dbReference type="AlphaFoldDB" id="Q0W893"/>
<dbReference type="Proteomes" id="UP000000663">
    <property type="component" value="Chromosome"/>
</dbReference>
<proteinExistence type="inferred from homology"/>
<dbReference type="InterPro" id="IPR036412">
    <property type="entry name" value="HAD-like_sf"/>
</dbReference>
<dbReference type="SFLD" id="SFLDS00003">
    <property type="entry name" value="Haloacid_Dehalogenase"/>
    <property type="match status" value="1"/>
</dbReference>
<evidence type="ECO:0000313" key="2">
    <source>
        <dbReference type="EMBL" id="CAJ35400.1"/>
    </source>
</evidence>
<dbReference type="PANTHER" id="PTHR43481">
    <property type="entry name" value="FRUCTOSE-1-PHOSPHATE PHOSPHATASE"/>
    <property type="match status" value="1"/>
</dbReference>
<keyword evidence="3" id="KW-1185">Reference proteome</keyword>
<dbReference type="PANTHER" id="PTHR43481:SF4">
    <property type="entry name" value="GLYCEROL-1-PHOSPHATE PHOSPHOHYDROLASE 1-RELATED"/>
    <property type="match status" value="1"/>
</dbReference>